<evidence type="ECO:0000313" key="3">
    <source>
        <dbReference type="EMBL" id="SNT33860.1"/>
    </source>
</evidence>
<dbReference type="GO" id="GO:0009307">
    <property type="term" value="P:DNA restriction-modification system"/>
    <property type="evidence" value="ECO:0007669"/>
    <property type="project" value="UniProtKB-KW"/>
</dbReference>
<dbReference type="PANTHER" id="PTHR30408">
    <property type="entry name" value="TYPE-1 RESTRICTION ENZYME ECOKI SPECIFICITY PROTEIN"/>
    <property type="match status" value="1"/>
</dbReference>
<dbReference type="PANTHER" id="PTHR30408:SF12">
    <property type="entry name" value="TYPE I RESTRICTION ENZYME MJAVIII SPECIFICITY SUBUNIT"/>
    <property type="match status" value="1"/>
</dbReference>
<evidence type="ECO:0000256" key="2">
    <source>
        <dbReference type="ARBA" id="ARBA00023125"/>
    </source>
</evidence>
<accession>A0A239LUB0</accession>
<dbReference type="AlphaFoldDB" id="A0A239LUB0"/>
<dbReference type="Proteomes" id="UP000198440">
    <property type="component" value="Unassembled WGS sequence"/>
</dbReference>
<name>A0A239LUB0_9RHOB</name>
<dbReference type="SUPFAM" id="SSF116734">
    <property type="entry name" value="DNA methylase specificity domain"/>
    <property type="match status" value="1"/>
</dbReference>
<dbReference type="RefSeq" id="WP_141135977.1">
    <property type="nucleotide sequence ID" value="NZ_FZON01000102.1"/>
</dbReference>
<gene>
    <name evidence="3" type="ORF">SAMN04488078_11027</name>
</gene>
<dbReference type="GO" id="GO:0003677">
    <property type="term" value="F:DNA binding"/>
    <property type="evidence" value="ECO:0007669"/>
    <property type="project" value="UniProtKB-KW"/>
</dbReference>
<keyword evidence="2" id="KW-0238">DNA-binding</keyword>
<dbReference type="InterPro" id="IPR052021">
    <property type="entry name" value="Type-I_RS_S_subunit"/>
</dbReference>
<evidence type="ECO:0000256" key="1">
    <source>
        <dbReference type="ARBA" id="ARBA00022747"/>
    </source>
</evidence>
<proteinExistence type="predicted"/>
<keyword evidence="1" id="KW-0680">Restriction system</keyword>
<organism evidence="3 4">
    <name type="scientific">Antarctobacter heliothermus</name>
    <dbReference type="NCBI Taxonomy" id="74033"/>
    <lineage>
        <taxon>Bacteria</taxon>
        <taxon>Pseudomonadati</taxon>
        <taxon>Pseudomonadota</taxon>
        <taxon>Alphaproteobacteria</taxon>
        <taxon>Rhodobacterales</taxon>
        <taxon>Roseobacteraceae</taxon>
        <taxon>Antarctobacter</taxon>
    </lineage>
</organism>
<sequence>MAKTISIDEFLTKSEDWVLVQPDQRYKQITARLWGKGLKLRGEVQGSAIAAAKQYKAKAGQFLISRIDARHGAFGIVPDNLDGALVSNDFPCFDIDSSKVLPHFFEWYSRTPEFVDLCRRASEGSTNRVRMKENKFLKMSVPLLSICEQRQILARLDRVADLIELARKRLDVIASDRRALTVALARRSDLSNEEKLQSGWTRVTLDDVLRLGAEPVQVSPDSCYPNLGIYSYARGVFAKPPIDGAATSARLLYKVRAGQFIYSRLFAFEGAFTIVPEELDGAFVSNEFPSFDILPSNGAAFLRAYFSDTRTWQTLLAGSLGLALLRKVGNVRSSPFPGRNYPTGSVTGMPSAV</sequence>
<evidence type="ECO:0000313" key="4">
    <source>
        <dbReference type="Proteomes" id="UP000198440"/>
    </source>
</evidence>
<dbReference type="EMBL" id="FZON01000102">
    <property type="protein sequence ID" value="SNT33860.1"/>
    <property type="molecule type" value="Genomic_DNA"/>
</dbReference>
<dbReference type="OrthoDB" id="164285at2"/>
<protein>
    <submittedName>
        <fullName evidence="3">Type I restriction enzyme, S subunit</fullName>
    </submittedName>
</protein>
<reference evidence="3 4" key="1">
    <citation type="submission" date="2017-06" db="EMBL/GenBank/DDBJ databases">
        <authorList>
            <person name="Kim H.J."/>
            <person name="Triplett B.A."/>
        </authorList>
    </citation>
    <scope>NUCLEOTIDE SEQUENCE [LARGE SCALE GENOMIC DNA]</scope>
    <source>
        <strain evidence="3 4">DSM 11445</strain>
    </source>
</reference>
<dbReference type="InterPro" id="IPR044946">
    <property type="entry name" value="Restrct_endonuc_typeI_TRD_sf"/>
</dbReference>
<dbReference type="Gene3D" id="3.90.220.20">
    <property type="entry name" value="DNA methylase specificity domains"/>
    <property type="match status" value="1"/>
</dbReference>